<evidence type="ECO:0000256" key="5">
    <source>
        <dbReference type="ARBA" id="ARBA00023295"/>
    </source>
</evidence>
<keyword evidence="4 10" id="KW-0378">Hydrolase</keyword>
<dbReference type="InterPro" id="IPR017853">
    <property type="entry name" value="GH"/>
</dbReference>
<dbReference type="InterPro" id="IPR006103">
    <property type="entry name" value="Glyco_hydro_2_cat"/>
</dbReference>
<dbReference type="GO" id="GO:0030246">
    <property type="term" value="F:carbohydrate binding"/>
    <property type="evidence" value="ECO:0007669"/>
    <property type="project" value="TreeGrafter"/>
</dbReference>
<dbReference type="InterPro" id="IPR006102">
    <property type="entry name" value="Ig-like_GH2"/>
</dbReference>
<reference evidence="10 11" key="1">
    <citation type="submission" date="2018-08" db="EMBL/GenBank/DDBJ databases">
        <title>Chitinophagaceae sp. K23C18032701, a novel bacterium isolated from forest soil.</title>
        <authorList>
            <person name="Wang C."/>
        </authorList>
    </citation>
    <scope>NUCLEOTIDE SEQUENCE [LARGE SCALE GENOMIC DNA]</scope>
    <source>
        <strain evidence="10 11">K23C18032701</strain>
    </source>
</reference>
<evidence type="ECO:0000256" key="2">
    <source>
        <dbReference type="ARBA" id="ARBA00012761"/>
    </source>
</evidence>
<gene>
    <name evidence="10" type="ORF">DXN05_17455</name>
</gene>
<evidence type="ECO:0000313" key="10">
    <source>
        <dbReference type="EMBL" id="RFM26779.1"/>
    </source>
</evidence>
<dbReference type="PROSITE" id="PS00608">
    <property type="entry name" value="GLYCOSYL_HYDROL_F2_2"/>
    <property type="match status" value="1"/>
</dbReference>
<evidence type="ECO:0000259" key="8">
    <source>
        <dbReference type="Pfam" id="PF02836"/>
    </source>
</evidence>
<accession>A0A3E1NFN9</accession>
<name>A0A3E1NFN9_9BACT</name>
<dbReference type="SUPFAM" id="SSF51445">
    <property type="entry name" value="(Trans)glycosidases"/>
    <property type="match status" value="1"/>
</dbReference>
<dbReference type="RefSeq" id="WP_116848563.1">
    <property type="nucleotide sequence ID" value="NZ_QTJU01000007.1"/>
</dbReference>
<feature type="domain" description="Glycoside hydrolase family 2 immunoglobulin-like beta-sandwich" evidence="7">
    <location>
        <begin position="194"/>
        <end position="284"/>
    </location>
</feature>
<dbReference type="GO" id="GO:0005975">
    <property type="term" value="P:carbohydrate metabolic process"/>
    <property type="evidence" value="ECO:0007669"/>
    <property type="project" value="InterPro"/>
</dbReference>
<dbReference type="AlphaFoldDB" id="A0A3E1NFN9"/>
<comment type="caution">
    <text evidence="10">The sequence shown here is derived from an EMBL/GenBank/DDBJ whole genome shotgun (WGS) entry which is preliminary data.</text>
</comment>
<dbReference type="SUPFAM" id="SSF49303">
    <property type="entry name" value="beta-Galactosidase/glucuronidase domain"/>
    <property type="match status" value="1"/>
</dbReference>
<dbReference type="Pfam" id="PF00703">
    <property type="entry name" value="Glyco_hydro_2"/>
    <property type="match status" value="1"/>
</dbReference>
<dbReference type="InterPro" id="IPR006101">
    <property type="entry name" value="Glyco_hydro_2"/>
</dbReference>
<keyword evidence="6" id="KW-0732">Signal</keyword>
<dbReference type="PANTHER" id="PTHR10066:SF67">
    <property type="entry name" value="BETA-GLUCURONIDASE"/>
    <property type="match status" value="1"/>
</dbReference>
<comment type="similarity">
    <text evidence="1">Belongs to the glycosyl hydrolase 2 family.</text>
</comment>
<keyword evidence="11" id="KW-1185">Reference proteome</keyword>
<dbReference type="Gene3D" id="2.60.120.260">
    <property type="entry name" value="Galactose-binding domain-like"/>
    <property type="match status" value="1"/>
</dbReference>
<dbReference type="Gene3D" id="3.20.20.80">
    <property type="entry name" value="Glycosidases"/>
    <property type="match status" value="1"/>
</dbReference>
<dbReference type="InterPro" id="IPR036156">
    <property type="entry name" value="Beta-gal/glucu_dom_sf"/>
</dbReference>
<protein>
    <recommendedName>
        <fullName evidence="3">Beta-glucuronidase</fullName>
        <ecNumber evidence="2">3.2.1.31</ecNumber>
    </recommendedName>
</protein>
<proteinExistence type="inferred from homology"/>
<keyword evidence="5" id="KW-0326">Glycosidase</keyword>
<dbReference type="GO" id="GO:0004566">
    <property type="term" value="F:beta-glucuronidase activity"/>
    <property type="evidence" value="ECO:0007669"/>
    <property type="project" value="UniProtKB-EC"/>
</dbReference>
<dbReference type="SUPFAM" id="SSF49785">
    <property type="entry name" value="Galactose-binding domain-like"/>
    <property type="match status" value="1"/>
</dbReference>
<dbReference type="PRINTS" id="PR00132">
    <property type="entry name" value="GLHYDRLASE2"/>
</dbReference>
<evidence type="ECO:0000259" key="9">
    <source>
        <dbReference type="Pfam" id="PF02837"/>
    </source>
</evidence>
<dbReference type="Pfam" id="PF02837">
    <property type="entry name" value="Glyco_hydro_2_N"/>
    <property type="match status" value="1"/>
</dbReference>
<dbReference type="Gene3D" id="2.60.40.10">
    <property type="entry name" value="Immunoglobulins"/>
    <property type="match status" value="1"/>
</dbReference>
<feature type="chain" id="PRO_5017800447" description="Beta-glucuronidase" evidence="6">
    <location>
        <begin position="19"/>
        <end position="588"/>
    </location>
</feature>
<feature type="domain" description="Glycoside hydrolase family 2 catalytic" evidence="8">
    <location>
        <begin position="290"/>
        <end position="585"/>
    </location>
</feature>
<dbReference type="EMBL" id="QTJU01000007">
    <property type="protein sequence ID" value="RFM26779.1"/>
    <property type="molecule type" value="Genomic_DNA"/>
</dbReference>
<dbReference type="OrthoDB" id="857501at2"/>
<dbReference type="InterPro" id="IPR023232">
    <property type="entry name" value="Glyco_hydro_2_AS"/>
</dbReference>
<dbReference type="InterPro" id="IPR008979">
    <property type="entry name" value="Galactose-bd-like_sf"/>
</dbReference>
<organism evidence="10 11">
    <name type="scientific">Deminuibacter soli</name>
    <dbReference type="NCBI Taxonomy" id="2291815"/>
    <lineage>
        <taxon>Bacteria</taxon>
        <taxon>Pseudomonadati</taxon>
        <taxon>Bacteroidota</taxon>
        <taxon>Chitinophagia</taxon>
        <taxon>Chitinophagales</taxon>
        <taxon>Chitinophagaceae</taxon>
        <taxon>Deminuibacter</taxon>
    </lineage>
</organism>
<dbReference type="InterPro" id="IPR006104">
    <property type="entry name" value="Glyco_hydro_2_N"/>
</dbReference>
<evidence type="ECO:0000256" key="4">
    <source>
        <dbReference type="ARBA" id="ARBA00022801"/>
    </source>
</evidence>
<dbReference type="Proteomes" id="UP000261284">
    <property type="component" value="Unassembled WGS sequence"/>
</dbReference>
<sequence length="588" mass="66163">MRLLLTTFLLAACFGLQAQTAITNVQGRKTTSLNGNWQYLIDPEDFGNRNNGVGTERVPGDKHEFVEFSFDASATLHVPGDFNSQLPELTYYESTVWYRKQFDYTPNGQRLFLVFGAVNYRADVYLNGKKIGSHEGGFTPFQFEITALAQAHNSIVVRVNNQRSKEGIPAAGFDWYNYGGITRDVNLVETPASFIEDYFVQFKKGAANKVAGWVKLNGTAAAGQQVTVSVPEAGISYAASTNDSGIALLEFPATLKPWSPDNPKRYTVRLTTGTDAIQEQIGFRTIETDGAVVLLNRRKVFLKGVNIHEEIGAGKRRAYTQSDALYLLQHAKAMGCNFVRLTHYPHSEYMVRMADSLGVLLWEEIPAWQSIAFDSPGMQLKLSNMLREMIARDKNRSSIIIWSLSNETTPGPARDGALVQLALLARSLDSTRLIASAFNHVRFSHTTVHISDTVSKYLDVIGVNEYLGWYKPWEAPGAAYKWTSDFNKPLIMSEFGAEALAGHHGSADTANNWTEEYQEEVYKQQLAMFKNIPFLAGTCPWVLFDFRSPRRMQSQYQRGWNRKGLLSEKGEKKKAWYIVKRYYDTMGK</sequence>
<dbReference type="EC" id="3.2.1.31" evidence="2"/>
<dbReference type="InterPro" id="IPR013783">
    <property type="entry name" value="Ig-like_fold"/>
</dbReference>
<dbReference type="Pfam" id="PF02836">
    <property type="entry name" value="Glyco_hydro_2_C"/>
    <property type="match status" value="1"/>
</dbReference>
<feature type="domain" description="Glycosyl hydrolases family 2 sugar binding" evidence="9">
    <location>
        <begin position="32"/>
        <end position="191"/>
    </location>
</feature>
<dbReference type="GO" id="GO:0019391">
    <property type="term" value="P:glucuronoside catabolic process"/>
    <property type="evidence" value="ECO:0007669"/>
    <property type="project" value="TreeGrafter"/>
</dbReference>
<dbReference type="PANTHER" id="PTHR10066">
    <property type="entry name" value="BETA-GLUCURONIDASE"/>
    <property type="match status" value="1"/>
</dbReference>
<evidence type="ECO:0000256" key="3">
    <source>
        <dbReference type="ARBA" id="ARBA00016205"/>
    </source>
</evidence>
<evidence type="ECO:0000256" key="1">
    <source>
        <dbReference type="ARBA" id="ARBA00007401"/>
    </source>
</evidence>
<feature type="signal peptide" evidence="6">
    <location>
        <begin position="1"/>
        <end position="18"/>
    </location>
</feature>
<evidence type="ECO:0000313" key="11">
    <source>
        <dbReference type="Proteomes" id="UP000261284"/>
    </source>
</evidence>
<evidence type="ECO:0000259" key="7">
    <source>
        <dbReference type="Pfam" id="PF00703"/>
    </source>
</evidence>
<evidence type="ECO:0000256" key="6">
    <source>
        <dbReference type="SAM" id="SignalP"/>
    </source>
</evidence>